<protein>
    <submittedName>
        <fullName evidence="1">Uncharacterized protein</fullName>
    </submittedName>
</protein>
<gene>
    <name evidence="1" type="ORF">RCL2_000019200</name>
</gene>
<dbReference type="Proteomes" id="UP000615446">
    <property type="component" value="Unassembled WGS sequence"/>
</dbReference>
<dbReference type="EMBL" id="BLAL01000004">
    <property type="protein sequence ID" value="GES72633.1"/>
    <property type="molecule type" value="Genomic_DNA"/>
</dbReference>
<proteinExistence type="predicted"/>
<name>A0A8H3QAH6_9GLOM</name>
<dbReference type="AlphaFoldDB" id="A0A8H3QAH6"/>
<evidence type="ECO:0000313" key="1">
    <source>
        <dbReference type="EMBL" id="GES72633.1"/>
    </source>
</evidence>
<organism evidence="1 2">
    <name type="scientific">Rhizophagus clarus</name>
    <dbReference type="NCBI Taxonomy" id="94130"/>
    <lineage>
        <taxon>Eukaryota</taxon>
        <taxon>Fungi</taxon>
        <taxon>Fungi incertae sedis</taxon>
        <taxon>Mucoromycota</taxon>
        <taxon>Glomeromycotina</taxon>
        <taxon>Glomeromycetes</taxon>
        <taxon>Glomerales</taxon>
        <taxon>Glomeraceae</taxon>
        <taxon>Rhizophagus</taxon>
    </lineage>
</organism>
<dbReference type="OrthoDB" id="5305647at2759"/>
<accession>A0A8H3QAH6</accession>
<sequence>MSESSESVASIAPFVFVCEWLGAHSRSQRFNTQEELEHHVCDDHKDLFKLKTFYRGCPIYKCLWEGYEKQLRDIFEVKICQVPLML</sequence>
<comment type="caution">
    <text evidence="1">The sequence shown here is derived from an EMBL/GenBank/DDBJ whole genome shotgun (WGS) entry which is preliminary data.</text>
</comment>
<reference evidence="1" key="1">
    <citation type="submission" date="2019-10" db="EMBL/GenBank/DDBJ databases">
        <title>Conservation and host-specific expression of non-tandemly repeated heterogenous ribosome RNA gene in arbuscular mycorrhizal fungi.</title>
        <authorList>
            <person name="Maeda T."/>
            <person name="Kobayashi Y."/>
            <person name="Nakagawa T."/>
            <person name="Ezawa T."/>
            <person name="Yamaguchi K."/>
            <person name="Bino T."/>
            <person name="Nishimoto Y."/>
            <person name="Shigenobu S."/>
            <person name="Kawaguchi M."/>
        </authorList>
    </citation>
    <scope>NUCLEOTIDE SEQUENCE</scope>
    <source>
        <strain evidence="1">HR1</strain>
    </source>
</reference>
<evidence type="ECO:0000313" key="2">
    <source>
        <dbReference type="Proteomes" id="UP000615446"/>
    </source>
</evidence>